<dbReference type="RefSeq" id="WP_185800710.1">
    <property type="nucleotide sequence ID" value="NZ_JACJVJ010000001.1"/>
</dbReference>
<dbReference type="InterPro" id="IPR000821">
    <property type="entry name" value="Ala_racemase"/>
</dbReference>
<gene>
    <name evidence="5" type="ORF">H6P80_07720</name>
</gene>
<dbReference type="InterPro" id="IPR029066">
    <property type="entry name" value="PLP-binding_barrel"/>
</dbReference>
<keyword evidence="3" id="KW-0413">Isomerase</keyword>
<dbReference type="GO" id="GO:0030170">
    <property type="term" value="F:pyridoxal phosphate binding"/>
    <property type="evidence" value="ECO:0007669"/>
    <property type="project" value="TreeGrafter"/>
</dbReference>
<dbReference type="AlphaFoldDB" id="A0A842HYG8"/>
<dbReference type="GO" id="GO:0005829">
    <property type="term" value="C:cytosol"/>
    <property type="evidence" value="ECO:0007669"/>
    <property type="project" value="TreeGrafter"/>
</dbReference>
<evidence type="ECO:0000259" key="4">
    <source>
        <dbReference type="Pfam" id="PF01168"/>
    </source>
</evidence>
<dbReference type="GO" id="GO:0008784">
    <property type="term" value="F:alanine racemase activity"/>
    <property type="evidence" value="ECO:0007669"/>
    <property type="project" value="TreeGrafter"/>
</dbReference>
<dbReference type="SUPFAM" id="SSF51419">
    <property type="entry name" value="PLP-binding barrel"/>
    <property type="match status" value="1"/>
</dbReference>
<dbReference type="CDD" id="cd06815">
    <property type="entry name" value="PLPDE_III_AR_like_1"/>
    <property type="match status" value="1"/>
</dbReference>
<comment type="caution">
    <text evidence="5">The sequence shown here is derived from an EMBL/GenBank/DDBJ whole genome shotgun (WGS) entry which is preliminary data.</text>
</comment>
<protein>
    <submittedName>
        <fullName evidence="5">Alanine/ornithine racemase family PLP-dependent enzyme</fullName>
    </submittedName>
</protein>
<evidence type="ECO:0000313" key="5">
    <source>
        <dbReference type="EMBL" id="MBC2777507.1"/>
    </source>
</evidence>
<dbReference type="EMBL" id="JACJVJ010000001">
    <property type="protein sequence ID" value="MBC2777507.1"/>
    <property type="molecule type" value="Genomic_DNA"/>
</dbReference>
<evidence type="ECO:0000256" key="1">
    <source>
        <dbReference type="ARBA" id="ARBA00001933"/>
    </source>
</evidence>
<dbReference type="PANTHER" id="PTHR30511">
    <property type="entry name" value="ALANINE RACEMASE"/>
    <property type="match status" value="1"/>
</dbReference>
<accession>A0A842HYG8</accession>
<dbReference type="Pfam" id="PF01168">
    <property type="entry name" value="Ala_racemase_N"/>
    <property type="match status" value="1"/>
</dbReference>
<dbReference type="InterPro" id="IPR001608">
    <property type="entry name" value="Ala_racemase_N"/>
</dbReference>
<dbReference type="Proteomes" id="UP000564378">
    <property type="component" value="Unassembled WGS sequence"/>
</dbReference>
<keyword evidence="2" id="KW-0663">Pyridoxal phosphate</keyword>
<evidence type="ECO:0000256" key="3">
    <source>
        <dbReference type="ARBA" id="ARBA00023235"/>
    </source>
</evidence>
<name>A0A842HYG8_9SPHN</name>
<sequence>MTGPRLEIDLDKISANARILVGRLAARGIAVTGVTKAGLGSPEIAKALLEAGVSGLGDSRIENIERLRGGIGPRPVLSLIRTPMPSQVDRIVRHADISFNTDLDVVRQLSSAAQAAGRIHGVVLMVELGDLREGIMPGDLERIFREVLNLPNIALRGIGANLACLSGTSPDAGNMAALSAIAVSMEAAFGVALDIVSGGNSANINWALGDTDIGRINDLRLGEAILLGREALERRAIDGLHTDAFALVAEVIESGIKPSRPWGTIAQNAFGETVQTADSGKIMQAILALGRQDSDPAGLIPPSGMTILGSSSDHLVLDTGGEPLSAGAELRFGVNYTTLLRAMTSPFVAKTMMKARSQQGALAAA</sequence>
<evidence type="ECO:0000256" key="2">
    <source>
        <dbReference type="ARBA" id="ARBA00022898"/>
    </source>
</evidence>
<reference evidence="5 6" key="1">
    <citation type="submission" date="2020-08" db="EMBL/GenBank/DDBJ databases">
        <title>Draft genome sequence of Parasphingopyxis sp. GrpM-11.</title>
        <authorList>
            <person name="Oh J."/>
            <person name="Roh D.-H."/>
        </authorList>
    </citation>
    <scope>NUCLEOTIDE SEQUENCE [LARGE SCALE GENOMIC DNA]</scope>
    <source>
        <strain evidence="5 6">GrpM-11</strain>
    </source>
</reference>
<proteinExistence type="predicted"/>
<dbReference type="PANTHER" id="PTHR30511:SF3">
    <property type="entry name" value="LYSINE RACEMASE"/>
    <property type="match status" value="1"/>
</dbReference>
<evidence type="ECO:0000313" key="6">
    <source>
        <dbReference type="Proteomes" id="UP000564378"/>
    </source>
</evidence>
<dbReference type="Gene3D" id="3.20.20.10">
    <property type="entry name" value="Alanine racemase"/>
    <property type="match status" value="1"/>
</dbReference>
<keyword evidence="6" id="KW-1185">Reference proteome</keyword>
<feature type="domain" description="Alanine racemase N-terminal" evidence="4">
    <location>
        <begin position="8"/>
        <end position="225"/>
    </location>
</feature>
<organism evidence="5 6">
    <name type="scientific">Parasphingopyxis marina</name>
    <dbReference type="NCBI Taxonomy" id="2761622"/>
    <lineage>
        <taxon>Bacteria</taxon>
        <taxon>Pseudomonadati</taxon>
        <taxon>Pseudomonadota</taxon>
        <taxon>Alphaproteobacteria</taxon>
        <taxon>Sphingomonadales</taxon>
        <taxon>Sphingomonadaceae</taxon>
        <taxon>Parasphingopyxis</taxon>
    </lineage>
</organism>
<comment type="cofactor">
    <cofactor evidence="1">
        <name>pyridoxal 5'-phosphate</name>
        <dbReference type="ChEBI" id="CHEBI:597326"/>
    </cofactor>
</comment>